<accession>A0ABU8LCK1</accession>
<dbReference type="Proteomes" id="UP001371224">
    <property type="component" value="Unassembled WGS sequence"/>
</dbReference>
<sequence length="73" mass="8261">MTEFSIERLPFEWQHVDAWARSDEHHTDWPVVYVLDSTTRARSSTSAKRSTQHPARDSASPAPSATLALVDPR</sequence>
<dbReference type="RefSeq" id="WP_337332715.1">
    <property type="nucleotide sequence ID" value="NZ_JBBDGM010000010.1"/>
</dbReference>
<reference evidence="2 3" key="1">
    <citation type="submission" date="2024-02" db="EMBL/GenBank/DDBJ databases">
        <authorList>
            <person name="Saticioglu I.B."/>
        </authorList>
    </citation>
    <scope>NUCLEOTIDE SEQUENCE [LARGE SCALE GENOMIC DNA]</scope>
    <source>
        <strain evidence="2 3">Mu-80</strain>
    </source>
</reference>
<protein>
    <submittedName>
        <fullName evidence="2">Uncharacterized protein</fullName>
    </submittedName>
</protein>
<organism evidence="2 3">
    <name type="scientific">Microbacterium bandirmense</name>
    <dbReference type="NCBI Taxonomy" id="3122050"/>
    <lineage>
        <taxon>Bacteria</taxon>
        <taxon>Bacillati</taxon>
        <taxon>Actinomycetota</taxon>
        <taxon>Actinomycetes</taxon>
        <taxon>Micrococcales</taxon>
        <taxon>Microbacteriaceae</taxon>
        <taxon>Microbacterium</taxon>
    </lineage>
</organism>
<keyword evidence="3" id="KW-1185">Reference proteome</keyword>
<evidence type="ECO:0000313" key="3">
    <source>
        <dbReference type="Proteomes" id="UP001371224"/>
    </source>
</evidence>
<feature type="compositionally biased region" description="Low complexity" evidence="1">
    <location>
        <begin position="40"/>
        <end position="49"/>
    </location>
</feature>
<evidence type="ECO:0000256" key="1">
    <source>
        <dbReference type="SAM" id="MobiDB-lite"/>
    </source>
</evidence>
<feature type="region of interest" description="Disordered" evidence="1">
    <location>
        <begin position="40"/>
        <end position="73"/>
    </location>
</feature>
<comment type="caution">
    <text evidence="2">The sequence shown here is derived from an EMBL/GenBank/DDBJ whole genome shotgun (WGS) entry which is preliminary data.</text>
</comment>
<evidence type="ECO:0000313" key="2">
    <source>
        <dbReference type="EMBL" id="MEJ1089054.1"/>
    </source>
</evidence>
<name>A0ABU8LCK1_9MICO</name>
<dbReference type="EMBL" id="JBBDGM010000010">
    <property type="protein sequence ID" value="MEJ1089054.1"/>
    <property type="molecule type" value="Genomic_DNA"/>
</dbReference>
<gene>
    <name evidence="2" type="ORF">WDU99_12095</name>
</gene>
<proteinExistence type="predicted"/>